<dbReference type="OMA" id="DVQGGYW"/>
<name>A0A4D4M6T1_STRAX</name>
<dbReference type="EMBL" id="BJHX01000001">
    <property type="protein sequence ID" value="GDY67483.1"/>
    <property type="molecule type" value="Genomic_DNA"/>
</dbReference>
<evidence type="ECO:0000313" key="4">
    <source>
        <dbReference type="Proteomes" id="UP000302139"/>
    </source>
</evidence>
<proteinExistence type="predicted"/>
<dbReference type="Proteomes" id="UP000302139">
    <property type="component" value="Unassembled WGS sequence"/>
</dbReference>
<dbReference type="AlphaFoldDB" id="A0A4D4M6T1"/>
<comment type="caution">
    <text evidence="1">The sequence shown here is derived from an EMBL/GenBank/DDBJ whole genome shotgun (WGS) entry which is preliminary data.</text>
</comment>
<accession>A0A4D4M6T1</accession>
<sequence length="121" mass="12764">MNTQSPPASEVQVVLTDCSATDAGHLFDALRRRFECDREDSDSPAETPTAWTATFDTAAVCPPASGASVPLSGPVTAEVQGSPHAVRELEDALADVFTVHEVGSVSGDQEVEVELRLEPRG</sequence>
<protein>
    <submittedName>
        <fullName evidence="1">Uncharacterized protein</fullName>
    </submittedName>
</protein>
<dbReference type="EMBL" id="BJHY01000001">
    <property type="protein sequence ID" value="GDY72223.1"/>
    <property type="molecule type" value="Genomic_DNA"/>
</dbReference>
<dbReference type="GeneID" id="41544263"/>
<evidence type="ECO:0000313" key="2">
    <source>
        <dbReference type="EMBL" id="GDY72223.1"/>
    </source>
</evidence>
<gene>
    <name evidence="1" type="ORF">SAV14893_068760</name>
    <name evidence="2" type="ORF">SAV31267_017080</name>
</gene>
<dbReference type="STRING" id="33903.AQJ43_18790"/>
<dbReference type="Proteomes" id="UP000299211">
    <property type="component" value="Unassembled WGS sequence"/>
</dbReference>
<reference evidence="2 3" key="1">
    <citation type="submission" date="2019-04" db="EMBL/GenBank/DDBJ databases">
        <title>Draft genome sequences of Streptomyces avermitilis ATCC 31267.</title>
        <authorList>
            <person name="Komaki H."/>
            <person name="Tamura T."/>
            <person name="Hosoyama A."/>
        </authorList>
    </citation>
    <scope>NUCLEOTIDE SEQUENCE [LARGE SCALE GENOMIC DNA]</scope>
    <source>
        <strain evidence="2 3">ATCC 31267</strain>
    </source>
</reference>
<evidence type="ECO:0000313" key="1">
    <source>
        <dbReference type="EMBL" id="GDY67483.1"/>
    </source>
</evidence>
<reference evidence="1 4" key="2">
    <citation type="submission" date="2019-04" db="EMBL/GenBank/DDBJ databases">
        <title>Draft genome sequences of Streptomyces avermitilis NBRC 14893.</title>
        <authorList>
            <person name="Komaki H."/>
            <person name="Tamura T."/>
            <person name="Hosoyama A."/>
        </authorList>
    </citation>
    <scope>NUCLEOTIDE SEQUENCE [LARGE SCALE GENOMIC DNA]</scope>
    <source>
        <strain evidence="1 4">NBRC 14893</strain>
    </source>
</reference>
<organism evidence="1 4">
    <name type="scientific">Streptomyces avermitilis</name>
    <dbReference type="NCBI Taxonomy" id="33903"/>
    <lineage>
        <taxon>Bacteria</taxon>
        <taxon>Bacillati</taxon>
        <taxon>Actinomycetota</taxon>
        <taxon>Actinomycetes</taxon>
        <taxon>Kitasatosporales</taxon>
        <taxon>Streptomycetaceae</taxon>
        <taxon>Streptomyces</taxon>
    </lineage>
</organism>
<dbReference type="RefSeq" id="WP_010988587.1">
    <property type="nucleotide sequence ID" value="NZ_BAABTN010000001.1"/>
</dbReference>
<evidence type="ECO:0000313" key="3">
    <source>
        <dbReference type="Proteomes" id="UP000299211"/>
    </source>
</evidence>